<evidence type="ECO:0000256" key="1">
    <source>
        <dbReference type="ARBA" id="ARBA00022801"/>
    </source>
</evidence>
<name>A0A4V4HSZ6_9ACTN</name>
<dbReference type="SUPFAM" id="SSF81606">
    <property type="entry name" value="PP2C-like"/>
    <property type="match status" value="1"/>
</dbReference>
<dbReference type="InterPro" id="IPR036457">
    <property type="entry name" value="PPM-type-like_dom_sf"/>
</dbReference>
<keyword evidence="1" id="KW-0378">Hydrolase</keyword>
<protein>
    <submittedName>
        <fullName evidence="4">Serine/threonine-protein phosphatase</fullName>
    </submittedName>
</protein>
<feature type="transmembrane region" description="Helical" evidence="2">
    <location>
        <begin position="38"/>
        <end position="58"/>
    </location>
</feature>
<organism evidence="4 5">
    <name type="scientific">Glycomyces buryatensis</name>
    <dbReference type="NCBI Taxonomy" id="2570927"/>
    <lineage>
        <taxon>Bacteria</taxon>
        <taxon>Bacillati</taxon>
        <taxon>Actinomycetota</taxon>
        <taxon>Actinomycetes</taxon>
        <taxon>Glycomycetales</taxon>
        <taxon>Glycomycetaceae</taxon>
        <taxon>Glycomyces</taxon>
    </lineage>
</organism>
<dbReference type="InterPro" id="IPR052016">
    <property type="entry name" value="Bact_Sigma-Reg"/>
</dbReference>
<dbReference type="AlphaFoldDB" id="A0A4V4HSZ6"/>
<feature type="domain" description="PPM-type phosphatase" evidence="3">
    <location>
        <begin position="166"/>
        <end position="385"/>
    </location>
</feature>
<evidence type="ECO:0000313" key="5">
    <source>
        <dbReference type="Proteomes" id="UP000308760"/>
    </source>
</evidence>
<sequence length="390" mass="42222">MKWRARRADGHTQGHIRSYVLPENLWDRVTSGHPVSVLWLRLLPLSLLAVTMAVAFFIPPMVPYADVAIVLLPAMTALVNGPIATAAATAVTVGLVSAGTGALGLLPYPASEWGHVAPIAIMSLLCTGLAWLRNRVVSRLLDMTLVAETAQGAILRRLPARIGDLSVASGYNTAEGSPSLVGGDFYDVLETEFGVRAVVGDVQGHDLTSVQLTEALLGTFRERALDEPDLLRLAARMERRVRIDNRARDEWGQTFATAVLIEIPPGQGLVRFILFGHPAPLLVRMRAEPLSVPPMPPLGLTDFGLHDAEVREAELMPDDLIIAYTDGLVDARDSAGRTYPLIPLVDANIVSGVRDPEELRRSLRASFFGGGYSRADDLTILIIRIPPDSD</sequence>
<feature type="transmembrane region" description="Helical" evidence="2">
    <location>
        <begin position="88"/>
        <end position="107"/>
    </location>
</feature>
<dbReference type="Gene3D" id="3.60.40.10">
    <property type="entry name" value="PPM-type phosphatase domain"/>
    <property type="match status" value="1"/>
</dbReference>
<dbReference type="SMART" id="SM00331">
    <property type="entry name" value="PP2C_SIG"/>
    <property type="match status" value="1"/>
</dbReference>
<dbReference type="Proteomes" id="UP000308760">
    <property type="component" value="Unassembled WGS sequence"/>
</dbReference>
<dbReference type="Pfam" id="PF07228">
    <property type="entry name" value="SpoIIE"/>
    <property type="match status" value="1"/>
</dbReference>
<dbReference type="OrthoDB" id="311904at2"/>
<keyword evidence="2" id="KW-1133">Transmembrane helix</keyword>
<reference evidence="4 5" key="2">
    <citation type="submission" date="2019-05" db="EMBL/GenBank/DDBJ databases">
        <title>Glycomyces buryatensis sp. nov.</title>
        <authorList>
            <person name="Nikitina E."/>
        </authorList>
    </citation>
    <scope>NUCLEOTIDE SEQUENCE [LARGE SCALE GENOMIC DNA]</scope>
    <source>
        <strain evidence="4 5">18</strain>
    </source>
</reference>
<dbReference type="PANTHER" id="PTHR43156:SF2">
    <property type="entry name" value="STAGE II SPORULATION PROTEIN E"/>
    <property type="match status" value="1"/>
</dbReference>
<accession>A0A4V4HSZ6</accession>
<dbReference type="EMBL" id="STGY01000001">
    <property type="protein sequence ID" value="THV43566.1"/>
    <property type="molecule type" value="Genomic_DNA"/>
</dbReference>
<evidence type="ECO:0000256" key="2">
    <source>
        <dbReference type="SAM" id="Phobius"/>
    </source>
</evidence>
<gene>
    <name evidence="4" type="ORF">FAB82_00465</name>
</gene>
<evidence type="ECO:0000259" key="3">
    <source>
        <dbReference type="SMART" id="SM00331"/>
    </source>
</evidence>
<keyword evidence="2" id="KW-0812">Transmembrane</keyword>
<proteinExistence type="predicted"/>
<dbReference type="RefSeq" id="WP_136532564.1">
    <property type="nucleotide sequence ID" value="NZ_STGY01000001.1"/>
</dbReference>
<feature type="transmembrane region" description="Helical" evidence="2">
    <location>
        <begin position="113"/>
        <end position="132"/>
    </location>
</feature>
<dbReference type="InterPro" id="IPR001932">
    <property type="entry name" value="PPM-type_phosphatase-like_dom"/>
</dbReference>
<dbReference type="GO" id="GO:0016791">
    <property type="term" value="F:phosphatase activity"/>
    <property type="evidence" value="ECO:0007669"/>
    <property type="project" value="TreeGrafter"/>
</dbReference>
<dbReference type="PANTHER" id="PTHR43156">
    <property type="entry name" value="STAGE II SPORULATION PROTEIN E-RELATED"/>
    <property type="match status" value="1"/>
</dbReference>
<evidence type="ECO:0000313" key="4">
    <source>
        <dbReference type="EMBL" id="THV43566.1"/>
    </source>
</evidence>
<keyword evidence="2" id="KW-0472">Membrane</keyword>
<reference evidence="5" key="1">
    <citation type="submission" date="2019-04" db="EMBL/GenBank/DDBJ databases">
        <title>Nocardioides xinjiangensis sp. nov.</title>
        <authorList>
            <person name="Liu S."/>
        </authorList>
    </citation>
    <scope>NUCLEOTIDE SEQUENCE [LARGE SCALE GENOMIC DNA]</scope>
    <source>
        <strain evidence="5">18</strain>
    </source>
</reference>
<keyword evidence="5" id="KW-1185">Reference proteome</keyword>
<comment type="caution">
    <text evidence="4">The sequence shown here is derived from an EMBL/GenBank/DDBJ whole genome shotgun (WGS) entry which is preliminary data.</text>
</comment>